<dbReference type="CAZy" id="GT4">
    <property type="family name" value="Glycosyltransferase Family 4"/>
</dbReference>
<dbReference type="Pfam" id="PF13579">
    <property type="entry name" value="Glyco_trans_4_4"/>
    <property type="match status" value="1"/>
</dbReference>
<dbReference type="PANTHER" id="PTHR46401">
    <property type="entry name" value="GLYCOSYLTRANSFERASE WBBK-RELATED"/>
    <property type="match status" value="1"/>
</dbReference>
<dbReference type="GO" id="GO:0016757">
    <property type="term" value="F:glycosyltransferase activity"/>
    <property type="evidence" value="ECO:0007669"/>
    <property type="project" value="InterPro"/>
</dbReference>
<reference evidence="4 5" key="3">
    <citation type="journal article" date="2008" name="BMC Genomics">
        <title>The genome of the versatile nitrogen fixer Azorhizobium caulinodans ORS571.</title>
        <authorList>
            <person name="Lee KB."/>
            <person name="Backer P.D."/>
            <person name="Aono T."/>
            <person name="Liu CT."/>
            <person name="Suzuki S."/>
            <person name="Suzuki T."/>
            <person name="Kaneko T."/>
            <person name="Yamada M."/>
            <person name="Tabata S."/>
            <person name="Kupfer D.M."/>
            <person name="Najar F.Z."/>
            <person name="Wiley G.B."/>
            <person name="Roe B."/>
            <person name="Binnewies T.T."/>
            <person name="Ussery D.W."/>
            <person name="D'Haeze W."/>
            <person name="Herder J.D."/>
            <person name="Gevers D."/>
            <person name="Vereecke D."/>
            <person name="Holsters M."/>
            <person name="Oyaizu H."/>
        </authorList>
    </citation>
    <scope>NUCLEOTIDE SEQUENCE [LARGE SCALE GENOMIC DNA]</scope>
    <source>
        <strain evidence="5">ATCC 43989 / DSM 5975 / JCM 20966 / LMG 6465 / NBRC 14845 / NCIMB 13405 / ORS 571</strain>
    </source>
</reference>
<proteinExistence type="predicted"/>
<dbReference type="InterPro" id="IPR023986">
    <property type="entry name" value="GlycosylTfrase_MSMEG0565"/>
</dbReference>
<dbReference type="STRING" id="438753.AZC_0068"/>
<dbReference type="RefSeq" id="WP_012168599.1">
    <property type="nucleotide sequence ID" value="NC_009937.1"/>
</dbReference>
<name>A8IGB5_AZOC5</name>
<reference evidence="4 5" key="1">
    <citation type="journal article" date="2007" name="Appl. Environ. Microbiol.">
        <title>Rhizobial factors required for stem nodule maturation and maintenance in Sesbania rostrata-Azorhizobium caulinodans ORS571 symbiosis.</title>
        <authorList>
            <person name="Suzuki S."/>
            <person name="Aono T."/>
            <person name="Lee KB."/>
            <person name="Suzuki T."/>
            <person name="Liu CT."/>
            <person name="Miwa H."/>
            <person name="Wakao S."/>
            <person name="Iki T."/>
            <person name="Oyaizu H."/>
        </authorList>
    </citation>
    <scope>NUCLEOTIDE SEQUENCE [LARGE SCALE GENOMIC DNA]</scope>
    <source>
        <strain evidence="5">ATCC 43989 / DSM 5975 / JCM 20966 / LMG 6465 / NBRC 14845 / NCIMB 13405 / ORS 571</strain>
    </source>
</reference>
<dbReference type="InterPro" id="IPR028098">
    <property type="entry name" value="Glyco_trans_4-like_N"/>
</dbReference>
<reference evidence="4 5" key="4">
    <citation type="journal article" date="2009" name="Appl. Environ. Microbiol.">
        <title>Comparative genome-wide transcriptional profiling of Azorhizobium caulinodans ORS571 grown under free-living and symbiotic conditions.</title>
        <authorList>
            <person name="Tsukada S."/>
            <person name="Aono T."/>
            <person name="Akiba N."/>
            <person name="Lee KB."/>
            <person name="Liu CT."/>
            <person name="Toyazaki H."/>
            <person name="Oyaizu H."/>
        </authorList>
    </citation>
    <scope>NUCLEOTIDE SEQUENCE [LARGE SCALE GENOMIC DNA]</scope>
    <source>
        <strain evidence="5">ATCC 43989 / DSM 5975 / JCM 20966 / LMG 6465 / NBRC 14845 / NCIMB 13405 / ORS 571</strain>
    </source>
</reference>
<evidence type="ECO:0000313" key="4">
    <source>
        <dbReference type="EMBL" id="BAF86066.1"/>
    </source>
</evidence>
<dbReference type="InterPro" id="IPR001296">
    <property type="entry name" value="Glyco_trans_1"/>
</dbReference>
<dbReference type="EMBL" id="AP009384">
    <property type="protein sequence ID" value="BAF86066.1"/>
    <property type="molecule type" value="Genomic_DNA"/>
</dbReference>
<accession>A8IGB5</accession>
<reference evidence="5" key="2">
    <citation type="submission" date="2007-04" db="EMBL/GenBank/DDBJ databases">
        <title>Complete genome sequence of the nitrogen-fixing bacterium Azorhizobium caulinodans ORS571.</title>
        <authorList>
            <person name="Lee K.B."/>
            <person name="Backer P.D."/>
            <person name="Aono T."/>
            <person name="Liu C.T."/>
            <person name="Suzuki S."/>
            <person name="Suzuki T."/>
            <person name="Kaneko T."/>
            <person name="Yamada M."/>
            <person name="Tabata S."/>
            <person name="Kupfer D.M."/>
            <person name="Najar F.Z."/>
            <person name="Wiley G.B."/>
            <person name="Roe B."/>
            <person name="Binnewies T."/>
            <person name="Ussery D."/>
            <person name="Vereecke D."/>
            <person name="Gevers D."/>
            <person name="Holsters M."/>
            <person name="Oyaizu H."/>
        </authorList>
    </citation>
    <scope>NUCLEOTIDE SEQUENCE [LARGE SCALE GENOMIC DNA]</scope>
    <source>
        <strain evidence="5">ATCC 43989 / DSM 5975 / JCM 20966 / LMG 6465 / NBRC 14845 / NCIMB 13405 / ORS 571</strain>
    </source>
</reference>
<dbReference type="CDD" id="cd03801">
    <property type="entry name" value="GT4_PimA-like"/>
    <property type="match status" value="1"/>
</dbReference>
<feature type="domain" description="Glycosyl transferase family 1" evidence="2">
    <location>
        <begin position="197"/>
        <end position="343"/>
    </location>
</feature>
<sequence length="392" mass="41186">MSLSIALLAHSTNPRGGVVHALELGEALDRLGHRATVHAPDAKGDGFFRPAACATHCVPAAFISGGTTALVETRISDYVRHFEDAAHRRFDVFHAQDGISGNALATLKARGLISGFARTVHHMDAFADPRLAALQHRSIVEADTLFVVSRAWQDRIAETFDREATLVGNGVDTARFSPAPDGREGALRTRLGLGAGPVILAVGGIEQRKNTLALLDAFIQLRALHPQAQLVIAGGASLLDHDSYRQAFRHALRASSLPPGAVIIAGPLPQADMPALYRIADVLAFPSLKEGFGLVVLEAMASGIPVVAPAIAPFTEYLGADDVAWCDPLVAHSIADALLSALAPALRPRLVAAGKRVVAAHGWDATAAAHLPAYAALAAGAPPHRIKDMAYA</sequence>
<dbReference type="HOGENOM" id="CLU_009583_27_6_5"/>
<reference evidence="4 5" key="6">
    <citation type="journal article" date="2011" name="Appl. Environ. Microbiol.">
        <title>Involvement of the azorhizobial chromosome partition gene (parA) in the onset of bacteroid differentiation during Sesbania rostrata stem nodule development.</title>
        <authorList>
            <person name="Liu CT."/>
            <person name="Lee KB."/>
            <person name="Wang YS."/>
            <person name="Peng MH."/>
            <person name="Lee KT."/>
            <person name="Suzuki S."/>
            <person name="Suzuki T."/>
            <person name="Oyaizu H."/>
        </authorList>
    </citation>
    <scope>NUCLEOTIDE SEQUENCE [LARGE SCALE GENOMIC DNA]</scope>
    <source>
        <strain evidence="5">ATCC 43989 / DSM 5975 / JCM 20966 / LMG 6465 / NBRC 14845 / NCIMB 13405 / ORS 571</strain>
    </source>
</reference>
<dbReference type="Gene3D" id="3.40.50.2000">
    <property type="entry name" value="Glycogen Phosphorylase B"/>
    <property type="match status" value="2"/>
</dbReference>
<protein>
    <submittedName>
        <fullName evidence="4">Glycosyltransferase</fullName>
    </submittedName>
</protein>
<keyword evidence="5" id="KW-1185">Reference proteome</keyword>
<evidence type="ECO:0000256" key="1">
    <source>
        <dbReference type="ARBA" id="ARBA00022679"/>
    </source>
</evidence>
<dbReference type="KEGG" id="azc:AZC_0068"/>
<feature type="domain" description="Glycosyltransferase subfamily 4-like N-terminal" evidence="3">
    <location>
        <begin position="16"/>
        <end position="160"/>
    </location>
</feature>
<dbReference type="SUPFAM" id="SSF53756">
    <property type="entry name" value="UDP-Glycosyltransferase/glycogen phosphorylase"/>
    <property type="match status" value="1"/>
</dbReference>
<keyword evidence="1 4" id="KW-0808">Transferase</keyword>
<evidence type="ECO:0000259" key="3">
    <source>
        <dbReference type="Pfam" id="PF13579"/>
    </source>
</evidence>
<dbReference type="eggNOG" id="COG0438">
    <property type="taxonomic scope" value="Bacteria"/>
</dbReference>
<dbReference type="Proteomes" id="UP000000270">
    <property type="component" value="Chromosome"/>
</dbReference>
<dbReference type="Pfam" id="PF00534">
    <property type="entry name" value="Glycos_transf_1"/>
    <property type="match status" value="1"/>
</dbReference>
<dbReference type="PANTHER" id="PTHR46401:SF2">
    <property type="entry name" value="GLYCOSYLTRANSFERASE WBBK-RELATED"/>
    <property type="match status" value="1"/>
</dbReference>
<evidence type="ECO:0000259" key="2">
    <source>
        <dbReference type="Pfam" id="PF00534"/>
    </source>
</evidence>
<organism evidence="4 5">
    <name type="scientific">Azorhizobium caulinodans (strain ATCC 43989 / DSM 5975 / JCM 20966 / LMG 6465 / NBRC 14845 / NCIMB 13405 / ORS 571)</name>
    <dbReference type="NCBI Taxonomy" id="438753"/>
    <lineage>
        <taxon>Bacteria</taxon>
        <taxon>Pseudomonadati</taxon>
        <taxon>Pseudomonadota</taxon>
        <taxon>Alphaproteobacteria</taxon>
        <taxon>Hyphomicrobiales</taxon>
        <taxon>Xanthobacteraceae</taxon>
        <taxon>Azorhizobium</taxon>
    </lineage>
</organism>
<gene>
    <name evidence="4" type="ordered locus">AZC_0068</name>
</gene>
<reference evidence="4 5" key="5">
    <citation type="journal article" date="2010" name="Appl. Environ. Microbiol.">
        <title>phrR-like gene praR of Azorhizobium caulinodans ORS571 is essential for symbiosis with Sesbania rostrata and is involved in expression of reb genes.</title>
        <authorList>
            <person name="Akiba N."/>
            <person name="Aono T."/>
            <person name="Toyazaki H."/>
            <person name="Sato S."/>
            <person name="Oyaizu H."/>
        </authorList>
    </citation>
    <scope>NUCLEOTIDE SEQUENCE [LARGE SCALE GENOMIC DNA]</scope>
    <source>
        <strain evidence="5">ATCC 43989 / DSM 5975 / JCM 20966 / LMG 6465 / NBRC 14845 / NCIMB 13405 / ORS 571</strain>
    </source>
</reference>
<dbReference type="GO" id="GO:0009103">
    <property type="term" value="P:lipopolysaccharide biosynthetic process"/>
    <property type="evidence" value="ECO:0007669"/>
    <property type="project" value="TreeGrafter"/>
</dbReference>
<evidence type="ECO:0000313" key="5">
    <source>
        <dbReference type="Proteomes" id="UP000000270"/>
    </source>
</evidence>
<dbReference type="NCBIfam" id="TIGR04047">
    <property type="entry name" value="MSMEG_0565_glyc"/>
    <property type="match status" value="1"/>
</dbReference>
<dbReference type="AlphaFoldDB" id="A8IGB5"/>